<name>A0A2P2MJC7_RHIMU</name>
<feature type="transmembrane region" description="Helical" evidence="1">
    <location>
        <begin position="29"/>
        <end position="49"/>
    </location>
</feature>
<dbReference type="AlphaFoldDB" id="A0A2P2MJC7"/>
<keyword evidence="1" id="KW-1133">Transmembrane helix</keyword>
<proteinExistence type="predicted"/>
<evidence type="ECO:0000313" key="2">
    <source>
        <dbReference type="EMBL" id="MBX30319.1"/>
    </source>
</evidence>
<sequence length="63" mass="6927">MQEPFAATDMTKPLAFVGGATKGKTFTDTVSMCGGIIVAVSYCMFYNSISLDNSVNVRRYHWP</sequence>
<evidence type="ECO:0000256" key="1">
    <source>
        <dbReference type="SAM" id="Phobius"/>
    </source>
</evidence>
<reference evidence="2" key="1">
    <citation type="submission" date="2018-02" db="EMBL/GenBank/DDBJ databases">
        <title>Rhizophora mucronata_Transcriptome.</title>
        <authorList>
            <person name="Meera S.P."/>
            <person name="Sreeshan A."/>
            <person name="Augustine A."/>
        </authorList>
    </citation>
    <scope>NUCLEOTIDE SEQUENCE</scope>
    <source>
        <tissue evidence="2">Leaf</tissue>
    </source>
</reference>
<keyword evidence="1" id="KW-0812">Transmembrane</keyword>
<accession>A0A2P2MJC7</accession>
<organism evidence="2">
    <name type="scientific">Rhizophora mucronata</name>
    <name type="common">Asiatic mangrove</name>
    <dbReference type="NCBI Taxonomy" id="61149"/>
    <lineage>
        <taxon>Eukaryota</taxon>
        <taxon>Viridiplantae</taxon>
        <taxon>Streptophyta</taxon>
        <taxon>Embryophyta</taxon>
        <taxon>Tracheophyta</taxon>
        <taxon>Spermatophyta</taxon>
        <taxon>Magnoliopsida</taxon>
        <taxon>eudicotyledons</taxon>
        <taxon>Gunneridae</taxon>
        <taxon>Pentapetalae</taxon>
        <taxon>rosids</taxon>
        <taxon>fabids</taxon>
        <taxon>Malpighiales</taxon>
        <taxon>Rhizophoraceae</taxon>
        <taxon>Rhizophora</taxon>
    </lineage>
</organism>
<dbReference type="EMBL" id="GGEC01049835">
    <property type="protein sequence ID" value="MBX30319.1"/>
    <property type="molecule type" value="Transcribed_RNA"/>
</dbReference>
<protein>
    <submittedName>
        <fullName evidence="2">Uncharacterized protein</fullName>
    </submittedName>
</protein>
<keyword evidence="1" id="KW-0472">Membrane</keyword>